<name>A0AAE3KB07_9GAMM</name>
<sequence length="126" mass="13657">MSLKRVSIVMYTRHRPGLASPWGAVLTHGLHERRIGGKLIAGCALDLEVEALRLAFAELREPCAVECFQHAGEIKPCLLSGALAGTPALEALAPHAIQWYWWRGERDCPQYRAAQAAGEGEAGVLA</sequence>
<keyword evidence="2" id="KW-1185">Reference proteome</keyword>
<dbReference type="EMBL" id="JALJXV010000003">
    <property type="protein sequence ID" value="MCP1674224.1"/>
    <property type="molecule type" value="Genomic_DNA"/>
</dbReference>
<protein>
    <submittedName>
        <fullName evidence="1">Ribonuclease HI</fullName>
    </submittedName>
</protein>
<reference evidence="1" key="1">
    <citation type="submission" date="2022-03" db="EMBL/GenBank/DDBJ databases">
        <title>Genomic Encyclopedia of Type Strains, Phase III (KMG-III): the genomes of soil and plant-associated and newly described type strains.</title>
        <authorList>
            <person name="Whitman W."/>
        </authorList>
    </citation>
    <scope>NUCLEOTIDE SEQUENCE</scope>
    <source>
        <strain evidence="1">ANL 6-2</strain>
    </source>
</reference>
<accession>A0AAE3KB07</accession>
<dbReference type="AlphaFoldDB" id="A0AAE3KB07"/>
<evidence type="ECO:0000313" key="2">
    <source>
        <dbReference type="Proteomes" id="UP001205843"/>
    </source>
</evidence>
<evidence type="ECO:0000313" key="1">
    <source>
        <dbReference type="EMBL" id="MCP1674224.1"/>
    </source>
</evidence>
<proteinExistence type="predicted"/>
<comment type="caution">
    <text evidence="1">The sequence shown here is derived from an EMBL/GenBank/DDBJ whole genome shotgun (WGS) entry which is preliminary data.</text>
</comment>
<organism evidence="1 2">
    <name type="scientific">Natronocella acetinitrilica</name>
    <dbReference type="NCBI Taxonomy" id="414046"/>
    <lineage>
        <taxon>Bacteria</taxon>
        <taxon>Pseudomonadati</taxon>
        <taxon>Pseudomonadota</taxon>
        <taxon>Gammaproteobacteria</taxon>
        <taxon>Chromatiales</taxon>
        <taxon>Ectothiorhodospiraceae</taxon>
        <taxon>Natronocella</taxon>
    </lineage>
</organism>
<dbReference type="RefSeq" id="WP_253476045.1">
    <property type="nucleotide sequence ID" value="NZ_JALJXV010000003.1"/>
</dbReference>
<gene>
    <name evidence="1" type="ORF">J2T57_001326</name>
</gene>
<dbReference type="Proteomes" id="UP001205843">
    <property type="component" value="Unassembled WGS sequence"/>
</dbReference>